<dbReference type="SMART" id="SM00184">
    <property type="entry name" value="RING"/>
    <property type="match status" value="1"/>
</dbReference>
<reference evidence="3" key="1">
    <citation type="submission" date="2023-05" db="EMBL/GenBank/DDBJ databases">
        <authorList>
            <person name="Huff M."/>
        </authorList>
    </citation>
    <scope>NUCLEOTIDE SEQUENCE</scope>
</reference>
<keyword evidence="1" id="KW-0863">Zinc-finger</keyword>
<dbReference type="GO" id="GO:0006511">
    <property type="term" value="P:ubiquitin-dependent protein catabolic process"/>
    <property type="evidence" value="ECO:0007669"/>
    <property type="project" value="TreeGrafter"/>
</dbReference>
<dbReference type="PANTHER" id="PTHR22765">
    <property type="entry name" value="RING FINGER AND PROTEASE ASSOCIATED DOMAIN-CONTAINING"/>
    <property type="match status" value="1"/>
</dbReference>
<evidence type="ECO:0000259" key="2">
    <source>
        <dbReference type="PROSITE" id="PS50089"/>
    </source>
</evidence>
<gene>
    <name evidence="3" type="ORF">FPE_LOCUS1872</name>
</gene>
<accession>A0AAD1YN65</accession>
<name>A0AAD1YN65_9LAMI</name>
<dbReference type="PANTHER" id="PTHR22765:SF434">
    <property type="entry name" value="GB|AAD18119.1-RELATED"/>
    <property type="match status" value="1"/>
</dbReference>
<evidence type="ECO:0000313" key="3">
    <source>
        <dbReference type="EMBL" id="CAI9754441.1"/>
    </source>
</evidence>
<dbReference type="PROSITE" id="PS50089">
    <property type="entry name" value="ZF_RING_2"/>
    <property type="match status" value="1"/>
</dbReference>
<keyword evidence="1" id="KW-0862">Zinc</keyword>
<evidence type="ECO:0000313" key="4">
    <source>
        <dbReference type="Proteomes" id="UP000834106"/>
    </source>
</evidence>
<sequence length="102" mass="10979">MSQIPINEAFDLDLALTMVDYGSDSGINQSLEPMAAHQIELPTVTVIGSCAVCLEGYRSGKQVPCGHVFHAVCITRWLSRHDSCPLCRFRVSGGSATIKVAV</sequence>
<feature type="domain" description="RING-type" evidence="2">
    <location>
        <begin position="50"/>
        <end position="88"/>
    </location>
</feature>
<dbReference type="InterPro" id="IPR051826">
    <property type="entry name" value="E3_ubiquitin-ligase_domain"/>
</dbReference>
<dbReference type="Gene3D" id="3.30.40.10">
    <property type="entry name" value="Zinc/RING finger domain, C3HC4 (zinc finger)"/>
    <property type="match status" value="1"/>
</dbReference>
<proteinExistence type="predicted"/>
<organism evidence="3 4">
    <name type="scientific">Fraxinus pennsylvanica</name>
    <dbReference type="NCBI Taxonomy" id="56036"/>
    <lineage>
        <taxon>Eukaryota</taxon>
        <taxon>Viridiplantae</taxon>
        <taxon>Streptophyta</taxon>
        <taxon>Embryophyta</taxon>
        <taxon>Tracheophyta</taxon>
        <taxon>Spermatophyta</taxon>
        <taxon>Magnoliopsida</taxon>
        <taxon>eudicotyledons</taxon>
        <taxon>Gunneridae</taxon>
        <taxon>Pentapetalae</taxon>
        <taxon>asterids</taxon>
        <taxon>lamiids</taxon>
        <taxon>Lamiales</taxon>
        <taxon>Oleaceae</taxon>
        <taxon>Oleeae</taxon>
        <taxon>Fraxinus</taxon>
    </lineage>
</organism>
<dbReference type="Proteomes" id="UP000834106">
    <property type="component" value="Chromosome 1"/>
</dbReference>
<dbReference type="AlphaFoldDB" id="A0AAD1YN65"/>
<keyword evidence="1" id="KW-0479">Metal-binding</keyword>
<evidence type="ECO:0000256" key="1">
    <source>
        <dbReference type="PROSITE-ProRule" id="PRU00175"/>
    </source>
</evidence>
<dbReference type="GO" id="GO:0061630">
    <property type="term" value="F:ubiquitin protein ligase activity"/>
    <property type="evidence" value="ECO:0007669"/>
    <property type="project" value="TreeGrafter"/>
</dbReference>
<keyword evidence="4" id="KW-1185">Reference proteome</keyword>
<dbReference type="SUPFAM" id="SSF57850">
    <property type="entry name" value="RING/U-box"/>
    <property type="match status" value="1"/>
</dbReference>
<dbReference type="EMBL" id="OU503036">
    <property type="protein sequence ID" value="CAI9754441.1"/>
    <property type="molecule type" value="Genomic_DNA"/>
</dbReference>
<dbReference type="Pfam" id="PF13639">
    <property type="entry name" value="zf-RING_2"/>
    <property type="match status" value="1"/>
</dbReference>
<dbReference type="InterPro" id="IPR013083">
    <property type="entry name" value="Znf_RING/FYVE/PHD"/>
</dbReference>
<dbReference type="GO" id="GO:0008270">
    <property type="term" value="F:zinc ion binding"/>
    <property type="evidence" value="ECO:0007669"/>
    <property type="project" value="UniProtKB-KW"/>
</dbReference>
<dbReference type="InterPro" id="IPR001841">
    <property type="entry name" value="Znf_RING"/>
</dbReference>
<protein>
    <recommendedName>
        <fullName evidence="2">RING-type domain-containing protein</fullName>
    </recommendedName>
</protein>